<dbReference type="InterPro" id="IPR036034">
    <property type="entry name" value="PDZ_sf"/>
</dbReference>
<evidence type="ECO:0000313" key="3">
    <source>
        <dbReference type="Proteomes" id="UP001075354"/>
    </source>
</evidence>
<sequence length="112" mass="12495">MVDLAGYVIILVQTQDGKIKLFGSPADKNDLEIGDEIIEVNGRTLEASSHEEIINFIHEVSHSPGHRGVLLSLSHSQRRRPAAAHGRQVLRVEWGEMCRSRKGRQKDNTICA</sequence>
<dbReference type="Proteomes" id="UP001075354">
    <property type="component" value="Chromosome 11"/>
</dbReference>
<gene>
    <name evidence="2" type="ORF">ONE63_001952</name>
</gene>
<dbReference type="EMBL" id="JAPTSV010000011">
    <property type="protein sequence ID" value="KAJ1522796.1"/>
    <property type="molecule type" value="Genomic_DNA"/>
</dbReference>
<accession>A0AAV7XEB7</accession>
<dbReference type="AlphaFoldDB" id="A0AAV7XEB7"/>
<evidence type="ECO:0000313" key="2">
    <source>
        <dbReference type="EMBL" id="KAJ1522796.1"/>
    </source>
</evidence>
<evidence type="ECO:0000259" key="1">
    <source>
        <dbReference type="PROSITE" id="PS50106"/>
    </source>
</evidence>
<reference evidence="2" key="1">
    <citation type="submission" date="2022-12" db="EMBL/GenBank/DDBJ databases">
        <title>Chromosome-level genome assembly of the bean flower thrips Megalurothrips usitatus.</title>
        <authorList>
            <person name="Ma L."/>
            <person name="Liu Q."/>
            <person name="Li H."/>
            <person name="Cai W."/>
        </authorList>
    </citation>
    <scope>NUCLEOTIDE SEQUENCE</scope>
    <source>
        <strain evidence="2">Cailab_2022a</strain>
    </source>
</reference>
<dbReference type="SUPFAM" id="SSF50156">
    <property type="entry name" value="PDZ domain-like"/>
    <property type="match status" value="1"/>
</dbReference>
<feature type="domain" description="PDZ" evidence="1">
    <location>
        <begin position="23"/>
        <end position="59"/>
    </location>
</feature>
<dbReference type="Pfam" id="PF00595">
    <property type="entry name" value="PDZ"/>
    <property type="match status" value="1"/>
</dbReference>
<proteinExistence type="predicted"/>
<dbReference type="InterPro" id="IPR001478">
    <property type="entry name" value="PDZ"/>
</dbReference>
<comment type="caution">
    <text evidence="2">The sequence shown here is derived from an EMBL/GenBank/DDBJ whole genome shotgun (WGS) entry which is preliminary data.</text>
</comment>
<name>A0AAV7XEB7_9NEOP</name>
<protein>
    <recommendedName>
        <fullName evidence="1">PDZ domain-containing protein</fullName>
    </recommendedName>
</protein>
<dbReference type="CDD" id="cd00136">
    <property type="entry name" value="PDZ_canonical"/>
    <property type="match status" value="1"/>
</dbReference>
<dbReference type="Gene3D" id="2.30.42.10">
    <property type="match status" value="1"/>
</dbReference>
<organism evidence="2 3">
    <name type="scientific">Megalurothrips usitatus</name>
    <name type="common">bean blossom thrips</name>
    <dbReference type="NCBI Taxonomy" id="439358"/>
    <lineage>
        <taxon>Eukaryota</taxon>
        <taxon>Metazoa</taxon>
        <taxon>Ecdysozoa</taxon>
        <taxon>Arthropoda</taxon>
        <taxon>Hexapoda</taxon>
        <taxon>Insecta</taxon>
        <taxon>Pterygota</taxon>
        <taxon>Neoptera</taxon>
        <taxon>Paraneoptera</taxon>
        <taxon>Thysanoptera</taxon>
        <taxon>Terebrantia</taxon>
        <taxon>Thripoidea</taxon>
        <taxon>Thripidae</taxon>
        <taxon>Megalurothrips</taxon>
    </lineage>
</organism>
<dbReference type="PROSITE" id="PS50106">
    <property type="entry name" value="PDZ"/>
    <property type="match status" value="1"/>
</dbReference>
<keyword evidence="3" id="KW-1185">Reference proteome</keyword>